<dbReference type="InterPro" id="IPR050174">
    <property type="entry name" value="Protocadherin/Cadherin-CA"/>
</dbReference>
<dbReference type="SUPFAM" id="SSF49313">
    <property type="entry name" value="Cadherin-like"/>
    <property type="match status" value="4"/>
</dbReference>
<keyword evidence="3" id="KW-0812">Transmembrane</keyword>
<feature type="domain" description="Cadherin" evidence="14">
    <location>
        <begin position="368"/>
        <end position="474"/>
    </location>
</feature>
<keyword evidence="8" id="KW-0130">Cell adhesion</keyword>
<dbReference type="Gene3D" id="2.60.40.60">
    <property type="entry name" value="Cadherins"/>
    <property type="match status" value="4"/>
</dbReference>
<evidence type="ECO:0000259" key="14">
    <source>
        <dbReference type="PROSITE" id="PS50268"/>
    </source>
</evidence>
<sequence length="685" mass="75999">MMTCMIGWLTFMYGPLIVASIPLLDPTTQLRQVLVPADAAIGSIIYRLRASDPTVDYPLMFGLQGEATTVSIDSLNCTRLNSICQANVVLRKRLEPGRFYDFNVNITNQRGETTTTNCSFRATNATTPIGDIFPGAPTLLMVSEKARRNTELGTIIAKGNPARPNGVLLELWGSPQFGLYQKLITNRDAQATVVLLGQLDYETKTVHHLTVVANDPWTIMKEDTRNIASWPLLVAVLDEQDTPPNFDLAPPTTTLSPTLIPGDLVLRIHAEDGTILDLPQTEIVTQPGNIITLNLTGNNGTFDVSPRVINGPSKFQIKVSDPRLLDYEERHSVVCYIVAQELGSDNFTAMAKLEVILNDVNDNAPKFSQDKYEKSIEENSEIGKTLLRVEATDIDREPGSKIQYTRLMGSGSEFFNLDPITGVITVAHSLGLDAEKTQGFNLSVEAADEDGKGKISTTVVVINLIDINDETPQFNKNIYEFIVNREKNAFTTEAIITATDKDISSPNNEIHYELITPIENLHLDEKTGELLISNTWTETRIVVTKARARDGGIPVLSSECEIRIYPPDSRTRKMVFIFPGKNLDPEYVRRTLGTITGAQVTVNEIRPYLGSEPGATDISRGYTSDKSVVVATLSYSENSVVDVNTVHQHLLKYKNWLRDQVMEERANLSKLQNGLEEEKRGRLNM</sequence>
<evidence type="ECO:0000256" key="11">
    <source>
        <dbReference type="ARBA" id="ARBA00023180"/>
    </source>
</evidence>
<evidence type="ECO:0000256" key="1">
    <source>
        <dbReference type="ARBA" id="ARBA00004251"/>
    </source>
</evidence>
<dbReference type="GO" id="GO:0005886">
    <property type="term" value="C:plasma membrane"/>
    <property type="evidence" value="ECO:0007669"/>
    <property type="project" value="UniProtKB-SubCell"/>
</dbReference>
<feature type="chain" id="PRO_5019761534" evidence="13">
    <location>
        <begin position="21"/>
        <end position="685"/>
    </location>
</feature>
<keyword evidence="9" id="KW-1133">Transmembrane helix</keyword>
<organism evidence="15 16">
    <name type="scientific">Asbolus verrucosus</name>
    <name type="common">Desert ironclad beetle</name>
    <dbReference type="NCBI Taxonomy" id="1661398"/>
    <lineage>
        <taxon>Eukaryota</taxon>
        <taxon>Metazoa</taxon>
        <taxon>Ecdysozoa</taxon>
        <taxon>Arthropoda</taxon>
        <taxon>Hexapoda</taxon>
        <taxon>Insecta</taxon>
        <taxon>Pterygota</taxon>
        <taxon>Neoptera</taxon>
        <taxon>Endopterygota</taxon>
        <taxon>Coleoptera</taxon>
        <taxon>Polyphaga</taxon>
        <taxon>Cucujiformia</taxon>
        <taxon>Tenebrionidae</taxon>
        <taxon>Pimeliinae</taxon>
        <taxon>Asbolus</taxon>
    </lineage>
</organism>
<feature type="signal peptide" evidence="13">
    <location>
        <begin position="1"/>
        <end position="20"/>
    </location>
</feature>
<comment type="subcellular location">
    <subcellularLocation>
        <location evidence="1">Cell membrane</location>
        <topology evidence="1">Single-pass type I membrane protein</topology>
    </subcellularLocation>
</comment>
<dbReference type="PROSITE" id="PS00232">
    <property type="entry name" value="CADHERIN_1"/>
    <property type="match status" value="1"/>
</dbReference>
<keyword evidence="7 12" id="KW-0106">Calcium</keyword>
<keyword evidence="2" id="KW-1003">Cell membrane</keyword>
<keyword evidence="10" id="KW-0472">Membrane</keyword>
<feature type="domain" description="Cadherin" evidence="14">
    <location>
        <begin position="247"/>
        <end position="367"/>
    </location>
</feature>
<dbReference type="SMART" id="SM00112">
    <property type="entry name" value="CA"/>
    <property type="match status" value="3"/>
</dbReference>
<keyword evidence="11" id="KW-0325">Glycoprotein</keyword>
<dbReference type="PRINTS" id="PR00205">
    <property type="entry name" value="CADHERIN"/>
</dbReference>
<evidence type="ECO:0000256" key="10">
    <source>
        <dbReference type="ARBA" id="ARBA00023136"/>
    </source>
</evidence>
<gene>
    <name evidence="15" type="ORF">BDFB_001793</name>
</gene>
<proteinExistence type="predicted"/>
<dbReference type="InterPro" id="IPR015919">
    <property type="entry name" value="Cadherin-like_sf"/>
</dbReference>
<dbReference type="GO" id="GO:0009653">
    <property type="term" value="P:anatomical structure morphogenesis"/>
    <property type="evidence" value="ECO:0007669"/>
    <property type="project" value="UniProtKB-ARBA"/>
</dbReference>
<feature type="non-terminal residue" evidence="15">
    <location>
        <position position="685"/>
    </location>
</feature>
<dbReference type="EMBL" id="QDEB01097524">
    <property type="protein sequence ID" value="RZC32411.1"/>
    <property type="molecule type" value="Genomic_DNA"/>
</dbReference>
<dbReference type="Pfam" id="PF00028">
    <property type="entry name" value="Cadherin"/>
    <property type="match status" value="1"/>
</dbReference>
<dbReference type="Proteomes" id="UP000292052">
    <property type="component" value="Unassembled WGS sequence"/>
</dbReference>
<dbReference type="GO" id="GO:0007156">
    <property type="term" value="P:homophilic cell adhesion via plasma membrane adhesion molecules"/>
    <property type="evidence" value="ECO:0007669"/>
    <property type="project" value="InterPro"/>
</dbReference>
<evidence type="ECO:0000256" key="8">
    <source>
        <dbReference type="ARBA" id="ARBA00022889"/>
    </source>
</evidence>
<dbReference type="GO" id="GO:0005509">
    <property type="term" value="F:calcium ion binding"/>
    <property type="evidence" value="ECO:0007669"/>
    <property type="project" value="UniProtKB-UniRule"/>
</dbReference>
<comment type="caution">
    <text evidence="15">The sequence shown here is derived from an EMBL/GenBank/DDBJ whole genome shotgun (WGS) entry which is preliminary data.</text>
</comment>
<evidence type="ECO:0000256" key="9">
    <source>
        <dbReference type="ARBA" id="ARBA00022989"/>
    </source>
</evidence>
<dbReference type="PANTHER" id="PTHR24028:SF263">
    <property type="entry name" value="CADHERIN-RELATED FAMILY MEMBER 1"/>
    <property type="match status" value="1"/>
</dbReference>
<dbReference type="CDD" id="cd11304">
    <property type="entry name" value="Cadherin_repeat"/>
    <property type="match status" value="3"/>
</dbReference>
<feature type="domain" description="Cadherin" evidence="14">
    <location>
        <begin position="186"/>
        <end position="246"/>
    </location>
</feature>
<protein>
    <submittedName>
        <fullName evidence="15">Cadherin-86C</fullName>
    </submittedName>
</protein>
<evidence type="ECO:0000313" key="15">
    <source>
        <dbReference type="EMBL" id="RZC32411.1"/>
    </source>
</evidence>
<evidence type="ECO:0000256" key="3">
    <source>
        <dbReference type="ARBA" id="ARBA00022692"/>
    </source>
</evidence>
<evidence type="ECO:0000256" key="2">
    <source>
        <dbReference type="ARBA" id="ARBA00022475"/>
    </source>
</evidence>
<dbReference type="FunFam" id="2.60.40.60:FF:000289">
    <property type="entry name" value="cadherin-86C isoform X2"/>
    <property type="match status" value="1"/>
</dbReference>
<dbReference type="PANTHER" id="PTHR24028">
    <property type="entry name" value="CADHERIN-87A"/>
    <property type="match status" value="1"/>
</dbReference>
<evidence type="ECO:0000256" key="4">
    <source>
        <dbReference type="ARBA" id="ARBA00022723"/>
    </source>
</evidence>
<evidence type="ECO:0000256" key="5">
    <source>
        <dbReference type="ARBA" id="ARBA00022729"/>
    </source>
</evidence>
<evidence type="ECO:0000256" key="6">
    <source>
        <dbReference type="ARBA" id="ARBA00022737"/>
    </source>
</evidence>
<dbReference type="InterPro" id="IPR002126">
    <property type="entry name" value="Cadherin-like_dom"/>
</dbReference>
<evidence type="ECO:0000313" key="16">
    <source>
        <dbReference type="Proteomes" id="UP000292052"/>
    </source>
</evidence>
<dbReference type="InterPro" id="IPR020894">
    <property type="entry name" value="Cadherin_CS"/>
</dbReference>
<dbReference type="FunFam" id="2.60.40.60:FF:000020">
    <property type="entry name" value="Dachsous cadherin-related 1b"/>
    <property type="match status" value="1"/>
</dbReference>
<evidence type="ECO:0000256" key="12">
    <source>
        <dbReference type="PROSITE-ProRule" id="PRU00043"/>
    </source>
</evidence>
<keyword evidence="6" id="KW-0677">Repeat</keyword>
<keyword evidence="4" id="KW-0479">Metal-binding</keyword>
<dbReference type="GO" id="GO:0060429">
    <property type="term" value="P:epithelium development"/>
    <property type="evidence" value="ECO:0007669"/>
    <property type="project" value="UniProtKB-ARBA"/>
</dbReference>
<keyword evidence="16" id="KW-1185">Reference proteome</keyword>
<reference evidence="15 16" key="1">
    <citation type="submission" date="2017-03" db="EMBL/GenBank/DDBJ databases">
        <title>Genome of the blue death feigning beetle - Asbolus verrucosus.</title>
        <authorList>
            <person name="Rider S.D."/>
        </authorList>
    </citation>
    <scope>NUCLEOTIDE SEQUENCE [LARGE SCALE GENOMIC DNA]</scope>
    <source>
        <strain evidence="15">Butters</strain>
        <tissue evidence="15">Head and leg muscle</tissue>
    </source>
</reference>
<evidence type="ECO:0000256" key="13">
    <source>
        <dbReference type="SAM" id="SignalP"/>
    </source>
</evidence>
<dbReference type="PROSITE" id="PS50268">
    <property type="entry name" value="CADHERIN_2"/>
    <property type="match status" value="3"/>
</dbReference>
<dbReference type="OrthoDB" id="8188793at2759"/>
<dbReference type="STRING" id="1661398.A0A482VHN4"/>
<accession>A0A482VHN4</accession>
<evidence type="ECO:0000256" key="7">
    <source>
        <dbReference type="ARBA" id="ARBA00022837"/>
    </source>
</evidence>
<dbReference type="AlphaFoldDB" id="A0A482VHN4"/>
<name>A0A482VHN4_ASBVE</name>
<keyword evidence="5 13" id="KW-0732">Signal</keyword>